<dbReference type="PANTHER" id="PTHR43546">
    <property type="entry name" value="UPF0173 METAL-DEPENDENT HYDROLASE MJ1163-RELATED"/>
    <property type="match status" value="1"/>
</dbReference>
<sequence length="227" mass="24952">MLKLTWLSHASWLIETDENRILLDPFFSDNPAAKSTTDDHRDISHILVSHGHFDHVADVAAIANRDDSTVVAIFEIAQWFAEKQQVQSTVGMNLGGKTELPFGTVKMVPALHSSQLPDGSYGGNPAGFVLEIDGKRIYFACDTALFSDMRLFAHQVDVAVLPIGDLFTMGIDDSIEATNLIEPKCVLPTHYNTWPPIEQDAEAWAKRISSETDAIPVVLSVGESFTV</sequence>
<dbReference type="RefSeq" id="WP_345323475.1">
    <property type="nucleotide sequence ID" value="NZ_BAABGA010000037.1"/>
</dbReference>
<dbReference type="Gene3D" id="3.60.15.10">
    <property type="entry name" value="Ribonuclease Z/Hydroxyacylglutathione hydrolase-like"/>
    <property type="match status" value="1"/>
</dbReference>
<dbReference type="PANTHER" id="PTHR43546:SF3">
    <property type="entry name" value="UPF0173 METAL-DEPENDENT HYDROLASE MJ1163"/>
    <property type="match status" value="1"/>
</dbReference>
<name>A0ABP8MWD5_9BACT</name>
<dbReference type="InterPro" id="IPR001279">
    <property type="entry name" value="Metallo-B-lactamas"/>
</dbReference>
<accession>A0ABP8MWD5</accession>
<dbReference type="EMBL" id="BAABGA010000037">
    <property type="protein sequence ID" value="GAA4456136.1"/>
    <property type="molecule type" value="Genomic_DNA"/>
</dbReference>
<evidence type="ECO:0000256" key="2">
    <source>
        <dbReference type="HAMAP-Rule" id="MF_00457"/>
    </source>
</evidence>
<dbReference type="GO" id="GO:0016787">
    <property type="term" value="F:hydrolase activity"/>
    <property type="evidence" value="ECO:0007669"/>
    <property type="project" value="UniProtKB-KW"/>
</dbReference>
<dbReference type="Pfam" id="PF12706">
    <property type="entry name" value="Lactamase_B_2"/>
    <property type="match status" value="1"/>
</dbReference>
<evidence type="ECO:0000313" key="4">
    <source>
        <dbReference type="EMBL" id="GAA4456136.1"/>
    </source>
</evidence>
<dbReference type="Proteomes" id="UP001500840">
    <property type="component" value="Unassembled WGS sequence"/>
</dbReference>
<reference evidence="5" key="1">
    <citation type="journal article" date="2019" name="Int. J. Syst. Evol. Microbiol.">
        <title>The Global Catalogue of Microorganisms (GCM) 10K type strain sequencing project: providing services to taxonomists for standard genome sequencing and annotation.</title>
        <authorList>
            <consortium name="The Broad Institute Genomics Platform"/>
            <consortium name="The Broad Institute Genome Sequencing Center for Infectious Disease"/>
            <person name="Wu L."/>
            <person name="Ma J."/>
        </authorList>
    </citation>
    <scope>NUCLEOTIDE SEQUENCE [LARGE SCALE GENOMIC DNA]</scope>
    <source>
        <strain evidence="5">JCM 17759</strain>
    </source>
</reference>
<keyword evidence="5" id="KW-1185">Reference proteome</keyword>
<feature type="domain" description="Metallo-beta-lactamase" evidence="3">
    <location>
        <begin position="8"/>
        <end position="190"/>
    </location>
</feature>
<dbReference type="InterPro" id="IPR050114">
    <property type="entry name" value="UPF0173_UPF0282_UlaG_hydrolase"/>
</dbReference>
<evidence type="ECO:0000313" key="5">
    <source>
        <dbReference type="Proteomes" id="UP001500840"/>
    </source>
</evidence>
<protein>
    <recommendedName>
        <fullName evidence="2">UPF0173 metal-dependent hydrolase GCM10023156_31040</fullName>
    </recommendedName>
</protein>
<dbReference type="InterPro" id="IPR022877">
    <property type="entry name" value="UPF0173"/>
</dbReference>
<proteinExistence type="inferred from homology"/>
<evidence type="ECO:0000259" key="3">
    <source>
        <dbReference type="SMART" id="SM00849"/>
    </source>
</evidence>
<dbReference type="SMART" id="SM00849">
    <property type="entry name" value="Lactamase_B"/>
    <property type="match status" value="1"/>
</dbReference>
<keyword evidence="1 2" id="KW-0378">Hydrolase</keyword>
<comment type="caution">
    <text evidence="4">The sequence shown here is derived from an EMBL/GenBank/DDBJ whole genome shotgun (WGS) entry which is preliminary data.</text>
</comment>
<dbReference type="NCBIfam" id="NF001911">
    <property type="entry name" value="PRK00685.1"/>
    <property type="match status" value="1"/>
</dbReference>
<dbReference type="HAMAP" id="MF_00457">
    <property type="entry name" value="UPF0173"/>
    <property type="match status" value="1"/>
</dbReference>
<dbReference type="SUPFAM" id="SSF56281">
    <property type="entry name" value="Metallo-hydrolase/oxidoreductase"/>
    <property type="match status" value="1"/>
</dbReference>
<gene>
    <name evidence="4" type="ORF">GCM10023156_31040</name>
</gene>
<comment type="similarity">
    <text evidence="2">Belongs to the UPF0173 family.</text>
</comment>
<evidence type="ECO:0000256" key="1">
    <source>
        <dbReference type="ARBA" id="ARBA00022801"/>
    </source>
</evidence>
<dbReference type="InterPro" id="IPR036866">
    <property type="entry name" value="RibonucZ/Hydroxyglut_hydro"/>
</dbReference>
<organism evidence="4 5">
    <name type="scientific">Novipirellula rosea</name>
    <dbReference type="NCBI Taxonomy" id="1031540"/>
    <lineage>
        <taxon>Bacteria</taxon>
        <taxon>Pseudomonadati</taxon>
        <taxon>Planctomycetota</taxon>
        <taxon>Planctomycetia</taxon>
        <taxon>Pirellulales</taxon>
        <taxon>Pirellulaceae</taxon>
        <taxon>Novipirellula</taxon>
    </lineage>
</organism>